<gene>
    <name evidence="1" type="ORF">GCK72_023070</name>
</gene>
<dbReference type="RefSeq" id="XP_053578782.1">
    <property type="nucleotide sequence ID" value="XM_053735216.1"/>
</dbReference>
<organism evidence="1 2">
    <name type="scientific">Caenorhabditis remanei</name>
    <name type="common">Caenorhabditis vulgaris</name>
    <dbReference type="NCBI Taxonomy" id="31234"/>
    <lineage>
        <taxon>Eukaryota</taxon>
        <taxon>Metazoa</taxon>
        <taxon>Ecdysozoa</taxon>
        <taxon>Nematoda</taxon>
        <taxon>Chromadorea</taxon>
        <taxon>Rhabditida</taxon>
        <taxon>Rhabditina</taxon>
        <taxon>Rhabditomorpha</taxon>
        <taxon>Rhabditoidea</taxon>
        <taxon>Rhabditidae</taxon>
        <taxon>Peloderinae</taxon>
        <taxon>Caenorhabditis</taxon>
    </lineage>
</organism>
<proteinExistence type="predicted"/>
<dbReference type="AlphaFoldDB" id="A0A6A5FVP0"/>
<name>A0A6A5FVP0_CAERE</name>
<sequence>MEDDADDNESVFSNVSTFRAKGETLEQRKLQKAAVKEARKQRKIEKKANNCPRNRLDFHKILRQKRGNCAIALSVSIRQYKRRAAVPSLGSIGPFCLYTDCSTRTALQMFDSSTLTFDYTHLGYYREDDLRLDEHL</sequence>
<dbReference type="EMBL" id="WUAV01000006">
    <property type="protein sequence ID" value="KAF1746613.1"/>
    <property type="molecule type" value="Genomic_DNA"/>
</dbReference>
<comment type="caution">
    <text evidence="1">The sequence shown here is derived from an EMBL/GenBank/DDBJ whole genome shotgun (WGS) entry which is preliminary data.</text>
</comment>
<evidence type="ECO:0000313" key="1">
    <source>
        <dbReference type="EMBL" id="KAF1746613.1"/>
    </source>
</evidence>
<dbReference type="KEGG" id="crq:GCK72_023070"/>
<dbReference type="Proteomes" id="UP000483820">
    <property type="component" value="Chromosome X"/>
</dbReference>
<evidence type="ECO:0000313" key="2">
    <source>
        <dbReference type="Proteomes" id="UP000483820"/>
    </source>
</evidence>
<dbReference type="CTD" id="78777633"/>
<dbReference type="GeneID" id="78777633"/>
<protein>
    <submittedName>
        <fullName evidence="1">Uncharacterized protein</fullName>
    </submittedName>
</protein>
<accession>A0A6A5FVP0</accession>
<reference evidence="1 2" key="1">
    <citation type="submission" date="2019-12" db="EMBL/GenBank/DDBJ databases">
        <title>Chromosome-level assembly of the Caenorhabditis remanei genome.</title>
        <authorList>
            <person name="Teterina A.A."/>
            <person name="Willis J.H."/>
            <person name="Phillips P.C."/>
        </authorList>
    </citation>
    <scope>NUCLEOTIDE SEQUENCE [LARGE SCALE GENOMIC DNA]</scope>
    <source>
        <strain evidence="1 2">PX506</strain>
        <tissue evidence="1">Whole organism</tissue>
    </source>
</reference>